<dbReference type="OrthoDB" id="9807329at2"/>
<feature type="active site" description="Nucleophile" evidence="6">
    <location>
        <position position="109"/>
    </location>
</feature>
<gene>
    <name evidence="9" type="ORF">SAMN05421820_109276</name>
</gene>
<sequence length="299" mass="33127">MIKQPAHLKKGDKIAIVSPAKKLPGEINSAIAILEQWGLEVVLGENVYAQHHQFAGSDAQRTKDLQTFLDDPDIRAIIASRGGYGTIRIIDKLDFNRFKENPKWLIGFSDITILLSHLLAELNTQSIHGQMPKTFEEASPESLESLRKALFGEPLSYEYESGFKNLEGDAEGIVTGGNLTLLVAAEGSASAIDYTDKILFLEDVGEQEYAIDRMMWMLKRSGKLSRLKGLIVGAFTGVQPEDIPFGSSPEQLILDLVKEYGYPVCFNFPVGHIDDNRALIIGKTAKLSVDHKHVVLEYI</sequence>
<dbReference type="SUPFAM" id="SSF141986">
    <property type="entry name" value="LD-carboxypeptidase A C-terminal domain-like"/>
    <property type="match status" value="1"/>
</dbReference>
<feature type="active site" description="Charge relay system" evidence="6">
    <location>
        <position position="202"/>
    </location>
</feature>
<dbReference type="InterPro" id="IPR040921">
    <property type="entry name" value="Peptidase_S66C"/>
</dbReference>
<reference evidence="10" key="1">
    <citation type="submission" date="2016-10" db="EMBL/GenBank/DDBJ databases">
        <authorList>
            <person name="Varghese N."/>
            <person name="Submissions S."/>
        </authorList>
    </citation>
    <scope>NUCLEOTIDE SEQUENCE [LARGE SCALE GENOMIC DNA]</scope>
    <source>
        <strain evidence="10">DSM 19110</strain>
    </source>
</reference>
<evidence type="ECO:0000313" key="9">
    <source>
        <dbReference type="EMBL" id="SDN81288.1"/>
    </source>
</evidence>
<evidence type="ECO:0000256" key="6">
    <source>
        <dbReference type="PIRSR" id="PIRSR028757-1"/>
    </source>
</evidence>
<keyword evidence="10" id="KW-1185">Reference proteome</keyword>
<keyword evidence="4" id="KW-0378">Hydrolase</keyword>
<dbReference type="InterPro" id="IPR029062">
    <property type="entry name" value="Class_I_gatase-like"/>
</dbReference>
<evidence type="ECO:0000256" key="3">
    <source>
        <dbReference type="ARBA" id="ARBA00022670"/>
    </source>
</evidence>
<proteinExistence type="inferred from homology"/>
<dbReference type="PIRSF" id="PIRSF028757">
    <property type="entry name" value="LD-carboxypeptidase"/>
    <property type="match status" value="1"/>
</dbReference>
<keyword evidence="3" id="KW-0645">Protease</keyword>
<feature type="domain" description="LD-carboxypeptidase C-terminal" evidence="8">
    <location>
        <begin position="171"/>
        <end position="287"/>
    </location>
</feature>
<feature type="active site" description="Charge relay system" evidence="6">
    <location>
        <position position="272"/>
    </location>
</feature>
<dbReference type="GO" id="GO:0006508">
    <property type="term" value="P:proteolysis"/>
    <property type="evidence" value="ECO:0007669"/>
    <property type="project" value="UniProtKB-KW"/>
</dbReference>
<dbReference type="CDD" id="cd07025">
    <property type="entry name" value="Peptidase_S66"/>
    <property type="match status" value="1"/>
</dbReference>
<accession>A0A1H0EG22</accession>
<dbReference type="PANTHER" id="PTHR30237:SF2">
    <property type="entry name" value="MUREIN TETRAPEPTIDE CARBOXYPEPTIDASE"/>
    <property type="match status" value="1"/>
</dbReference>
<dbReference type="Gene3D" id="3.40.50.10740">
    <property type="entry name" value="Class I glutamine amidotransferase-like"/>
    <property type="match status" value="1"/>
</dbReference>
<dbReference type="AlphaFoldDB" id="A0A1H0EG22"/>
<evidence type="ECO:0000259" key="8">
    <source>
        <dbReference type="Pfam" id="PF17676"/>
    </source>
</evidence>
<dbReference type="Gene3D" id="3.50.30.60">
    <property type="entry name" value="LD-carboxypeptidase A C-terminal domain-like"/>
    <property type="match status" value="1"/>
</dbReference>
<evidence type="ECO:0000256" key="4">
    <source>
        <dbReference type="ARBA" id="ARBA00022801"/>
    </source>
</evidence>
<keyword evidence="2 9" id="KW-0121">Carboxypeptidase</keyword>
<dbReference type="Proteomes" id="UP000183200">
    <property type="component" value="Unassembled WGS sequence"/>
</dbReference>
<comment type="similarity">
    <text evidence="1">Belongs to the peptidase S66 family.</text>
</comment>
<organism evidence="9 10">
    <name type="scientific">Pedobacter steynii</name>
    <dbReference type="NCBI Taxonomy" id="430522"/>
    <lineage>
        <taxon>Bacteria</taxon>
        <taxon>Pseudomonadati</taxon>
        <taxon>Bacteroidota</taxon>
        <taxon>Sphingobacteriia</taxon>
        <taxon>Sphingobacteriales</taxon>
        <taxon>Sphingobacteriaceae</taxon>
        <taxon>Pedobacter</taxon>
    </lineage>
</organism>
<dbReference type="Pfam" id="PF17676">
    <property type="entry name" value="Peptidase_S66C"/>
    <property type="match status" value="1"/>
</dbReference>
<evidence type="ECO:0000259" key="7">
    <source>
        <dbReference type="Pfam" id="PF02016"/>
    </source>
</evidence>
<dbReference type="RefSeq" id="WP_074611499.1">
    <property type="nucleotide sequence ID" value="NZ_FNGY01000009.1"/>
</dbReference>
<dbReference type="STRING" id="430522.BFS30_04740"/>
<protein>
    <submittedName>
        <fullName evidence="9">Muramoyltetrapeptide carboxypeptidase</fullName>
    </submittedName>
</protein>
<feature type="domain" description="LD-carboxypeptidase N-terminal" evidence="7">
    <location>
        <begin position="14"/>
        <end position="129"/>
    </location>
</feature>
<dbReference type="GO" id="GO:0008236">
    <property type="term" value="F:serine-type peptidase activity"/>
    <property type="evidence" value="ECO:0007669"/>
    <property type="project" value="UniProtKB-KW"/>
</dbReference>
<dbReference type="InterPro" id="IPR040449">
    <property type="entry name" value="Peptidase_S66_N"/>
</dbReference>
<evidence type="ECO:0000256" key="2">
    <source>
        <dbReference type="ARBA" id="ARBA00022645"/>
    </source>
</evidence>
<evidence type="ECO:0000256" key="1">
    <source>
        <dbReference type="ARBA" id="ARBA00010233"/>
    </source>
</evidence>
<evidence type="ECO:0000256" key="5">
    <source>
        <dbReference type="ARBA" id="ARBA00022825"/>
    </source>
</evidence>
<dbReference type="InterPro" id="IPR027461">
    <property type="entry name" value="Carboxypeptidase_A_C_sf"/>
</dbReference>
<dbReference type="EMBL" id="FNGY01000009">
    <property type="protein sequence ID" value="SDN81288.1"/>
    <property type="molecule type" value="Genomic_DNA"/>
</dbReference>
<dbReference type="SUPFAM" id="SSF52317">
    <property type="entry name" value="Class I glutamine amidotransferase-like"/>
    <property type="match status" value="1"/>
</dbReference>
<dbReference type="PANTHER" id="PTHR30237">
    <property type="entry name" value="MURAMOYLTETRAPEPTIDE CARBOXYPEPTIDASE"/>
    <property type="match status" value="1"/>
</dbReference>
<name>A0A1H0EG22_9SPHI</name>
<dbReference type="GO" id="GO:0004180">
    <property type="term" value="F:carboxypeptidase activity"/>
    <property type="evidence" value="ECO:0007669"/>
    <property type="project" value="UniProtKB-KW"/>
</dbReference>
<dbReference type="InterPro" id="IPR003507">
    <property type="entry name" value="S66_fam"/>
</dbReference>
<dbReference type="Pfam" id="PF02016">
    <property type="entry name" value="Peptidase_S66"/>
    <property type="match status" value="1"/>
</dbReference>
<evidence type="ECO:0000313" key="10">
    <source>
        <dbReference type="Proteomes" id="UP000183200"/>
    </source>
</evidence>
<keyword evidence="5" id="KW-0720">Serine protease</keyword>
<dbReference type="InterPro" id="IPR027478">
    <property type="entry name" value="LdcA_N"/>
</dbReference>